<feature type="domain" description="Protein YTP1-like C-terminal" evidence="3">
    <location>
        <begin position="246"/>
        <end position="530"/>
    </location>
</feature>
<dbReference type="InterPro" id="IPR018825">
    <property type="entry name" value="DUF2427"/>
</dbReference>
<dbReference type="KEGG" id="kng:KNAG_0I02910"/>
<dbReference type="Pfam" id="PF10355">
    <property type="entry name" value="Ytp1"/>
    <property type="match status" value="1"/>
</dbReference>
<dbReference type="RefSeq" id="XP_022466320.1">
    <property type="nucleotide sequence ID" value="XM_022609978.1"/>
</dbReference>
<dbReference type="EMBL" id="HE978322">
    <property type="protein sequence ID" value="CCK72075.1"/>
    <property type="molecule type" value="Genomic_DNA"/>
</dbReference>
<feature type="transmembrane region" description="Helical" evidence="1">
    <location>
        <begin position="134"/>
        <end position="152"/>
    </location>
</feature>
<reference evidence="4 5" key="1">
    <citation type="journal article" date="2011" name="Proc. Natl. Acad. Sci. U.S.A.">
        <title>Evolutionary erosion of yeast sex chromosomes by mating-type switching accidents.</title>
        <authorList>
            <person name="Gordon J.L."/>
            <person name="Armisen D."/>
            <person name="Proux-Wera E."/>
            <person name="Oheigeartaigh S.S."/>
            <person name="Byrne K.P."/>
            <person name="Wolfe K.H."/>
        </authorList>
    </citation>
    <scope>NUCLEOTIDE SEQUENCE [LARGE SCALE GENOMIC DNA]</scope>
    <source>
        <strain evidence="5">ATCC MYA-139 / BCRC 22969 / CBS 8797 / CCRC 22969 / KCTC 17520 / NBRC 10181 / NCYC 3082</strain>
    </source>
</reference>
<dbReference type="OMA" id="NKGWAWN"/>
<dbReference type="HOGENOM" id="CLU_012543_1_0_1"/>
<sequence length="546" mass="61182">MMGMDADTASHMTQAVSTGAVTPVPFESKHMHGMPILERAHLTTGERLYWESYNTTTFFTTELGSRGALHLHITTFIACLIIVYPACLVLNSARSKWYLASLTANLTLLIISFISICTFMRSFPMDENWYPNNIYVSTWVVLLVSFMSHYVATGINKLNQHMYSNQYALVSDVPMHDIGSASPGSNATIVGLPTEEYDDYSYPKSSRFLAKIEQSTILRRSVLKLGSVSRVVSELANVPIFFLMGVTLFIGLAVGNLLGKNQRIFNLLAHWIKGGVFLILGLVSLARYCGMGETYGWSWNRKIYSGIEGKASRFLPKGTITVEGIESFLVFFYGTTNIFLEHLAGSGGAWSAKDLQHVSIAFIYIGTGLSGLLTEIKLNTWRFERSLYPDGSNTKEECIAGTPGYSPNPFPALTIFWTGILMSQHAQASEASTKIHAQWGYLLSYGSFFRIITFLILYFEPPKDFRPSKPLTELITSFCLICGGVIFMESTDQVIEAIEYRGFTPLFTCNLSVGISSLLMAWLMMLFLWRDWLLSYRKEHETIDQV</sequence>
<accession>J7RB24</accession>
<reference evidence="5" key="2">
    <citation type="submission" date="2012-08" db="EMBL/GenBank/DDBJ databases">
        <title>Genome sequence of Kazachstania naganishii.</title>
        <authorList>
            <person name="Gordon J.L."/>
            <person name="Armisen D."/>
            <person name="Proux-Wera E."/>
            <person name="OhEigeartaigh S.S."/>
            <person name="Byrne K.P."/>
            <person name="Wolfe K.H."/>
        </authorList>
    </citation>
    <scope>NUCLEOTIDE SEQUENCE [LARGE SCALE GENOMIC DNA]</scope>
    <source>
        <strain evidence="5">ATCC MYA-139 / BCRC 22969 / CBS 8797 / CCRC 22969 / KCTC 17520 / NBRC 10181 / NCYC 3082</strain>
    </source>
</reference>
<dbReference type="AlphaFoldDB" id="J7RB24"/>
<evidence type="ECO:0008006" key="6">
    <source>
        <dbReference type="Google" id="ProtNLM"/>
    </source>
</evidence>
<feature type="transmembrane region" description="Helical" evidence="1">
    <location>
        <begin position="439"/>
        <end position="459"/>
    </location>
</feature>
<feature type="transmembrane region" description="Helical" evidence="1">
    <location>
        <begin position="264"/>
        <end position="285"/>
    </location>
</feature>
<keyword evidence="5" id="KW-1185">Reference proteome</keyword>
<keyword evidence="1" id="KW-1133">Transmembrane helix</keyword>
<organism evidence="4 5">
    <name type="scientific">Huiozyma naganishii (strain ATCC MYA-139 / BCRC 22969 / CBS 8797 / KCTC 17520 / NBRC 10181 / NCYC 3082 / Yp74L-3)</name>
    <name type="common">Yeast</name>
    <name type="synonym">Kazachstania naganishii</name>
    <dbReference type="NCBI Taxonomy" id="1071383"/>
    <lineage>
        <taxon>Eukaryota</taxon>
        <taxon>Fungi</taxon>
        <taxon>Dikarya</taxon>
        <taxon>Ascomycota</taxon>
        <taxon>Saccharomycotina</taxon>
        <taxon>Saccharomycetes</taxon>
        <taxon>Saccharomycetales</taxon>
        <taxon>Saccharomycetaceae</taxon>
        <taxon>Huiozyma</taxon>
    </lineage>
</organism>
<proteinExistence type="predicted"/>
<dbReference type="InterPro" id="IPR018827">
    <property type="entry name" value="YTP1_C"/>
</dbReference>
<dbReference type="GeneID" id="34527818"/>
<dbReference type="STRING" id="1071383.J7RB24"/>
<dbReference type="PANTHER" id="PTHR31685:SF3">
    <property type="entry name" value="INTEGRAL MEMBRANE PROTEIN (AFU_ORTHOLOGUE AFUA_6G12730)"/>
    <property type="match status" value="1"/>
</dbReference>
<dbReference type="Pfam" id="PF10348">
    <property type="entry name" value="DUF2427"/>
    <property type="match status" value="1"/>
</dbReference>
<evidence type="ECO:0000259" key="2">
    <source>
        <dbReference type="Pfam" id="PF10348"/>
    </source>
</evidence>
<dbReference type="PANTHER" id="PTHR31685">
    <property type="entry name" value="INTEGRAL MEMBRANE PROTEIN (AFU_ORTHOLOGUE AFUA_6G12730)-RELATED"/>
    <property type="match status" value="1"/>
</dbReference>
<evidence type="ECO:0000256" key="1">
    <source>
        <dbReference type="SAM" id="Phobius"/>
    </source>
</evidence>
<feature type="transmembrane region" description="Helical" evidence="1">
    <location>
        <begin position="471"/>
        <end position="488"/>
    </location>
</feature>
<dbReference type="OrthoDB" id="4005299at2759"/>
<evidence type="ECO:0000313" key="5">
    <source>
        <dbReference type="Proteomes" id="UP000006310"/>
    </source>
</evidence>
<gene>
    <name evidence="4" type="primary">KNAG0I02910</name>
    <name evidence="4" type="ordered locus">KNAG_0I02910</name>
</gene>
<keyword evidence="1" id="KW-0472">Membrane</keyword>
<keyword evidence="1" id="KW-0812">Transmembrane</keyword>
<protein>
    <recommendedName>
        <fullName evidence="6">Protein YTP1-like C-terminal domain-containing protein</fullName>
    </recommendedName>
</protein>
<feature type="transmembrane region" description="Helical" evidence="1">
    <location>
        <begin position="240"/>
        <end position="258"/>
    </location>
</feature>
<dbReference type="Proteomes" id="UP000006310">
    <property type="component" value="Chromosome 9"/>
</dbReference>
<name>J7RB24_HUIN7</name>
<feature type="transmembrane region" description="Helical" evidence="1">
    <location>
        <begin position="69"/>
        <end position="90"/>
    </location>
</feature>
<feature type="transmembrane region" description="Helical" evidence="1">
    <location>
        <begin position="509"/>
        <end position="529"/>
    </location>
</feature>
<dbReference type="eggNOG" id="ENOG502QW3E">
    <property type="taxonomic scope" value="Eukaryota"/>
</dbReference>
<evidence type="ECO:0000313" key="4">
    <source>
        <dbReference type="EMBL" id="CCK72075.1"/>
    </source>
</evidence>
<feature type="domain" description="DUF2427" evidence="2">
    <location>
        <begin position="52"/>
        <end position="157"/>
    </location>
</feature>
<feature type="transmembrane region" description="Helical" evidence="1">
    <location>
        <begin position="97"/>
        <end position="122"/>
    </location>
</feature>
<evidence type="ECO:0000259" key="3">
    <source>
        <dbReference type="Pfam" id="PF10355"/>
    </source>
</evidence>